<name>A0A655WR61_VIBCL</name>
<proteinExistence type="predicted"/>
<accession>A0A655WR61</accession>
<gene>
    <name evidence="1" type="ORF">ERS013165_02109</name>
</gene>
<organism evidence="1 2">
    <name type="scientific">Vibrio cholerae</name>
    <dbReference type="NCBI Taxonomy" id="666"/>
    <lineage>
        <taxon>Bacteria</taxon>
        <taxon>Pseudomonadati</taxon>
        <taxon>Pseudomonadota</taxon>
        <taxon>Gammaproteobacteria</taxon>
        <taxon>Vibrionales</taxon>
        <taxon>Vibrionaceae</taxon>
        <taxon>Vibrio</taxon>
    </lineage>
</organism>
<dbReference type="AlphaFoldDB" id="A0A655WR61"/>
<evidence type="ECO:0000313" key="2">
    <source>
        <dbReference type="Proteomes" id="UP000044806"/>
    </source>
</evidence>
<protein>
    <submittedName>
        <fullName evidence="1">Uncharacterized protein</fullName>
    </submittedName>
</protein>
<sequence>MFGLNAETDQITGWQVLHHVRTKNEVKIGLHFTPLDLTNGVHLRAHCLTIDHKRQRIPKFKPEVARHFLLNRYAILALPLSLQNGVVIG</sequence>
<dbReference type="EMBL" id="CWOW01000009">
    <property type="protein sequence ID" value="CSA64661.1"/>
    <property type="molecule type" value="Genomic_DNA"/>
</dbReference>
<dbReference type="Proteomes" id="UP000044806">
    <property type="component" value="Unassembled WGS sequence"/>
</dbReference>
<reference evidence="1 2" key="1">
    <citation type="submission" date="2015-07" db="EMBL/GenBank/DDBJ databases">
        <authorList>
            <consortium name="Pathogen Informatics"/>
        </authorList>
    </citation>
    <scope>NUCLEOTIDE SEQUENCE [LARGE SCALE GENOMIC DNA]</scope>
    <source>
        <strain evidence="1 2">A51</strain>
    </source>
</reference>
<evidence type="ECO:0000313" key="1">
    <source>
        <dbReference type="EMBL" id="CSA64661.1"/>
    </source>
</evidence>